<dbReference type="PANTHER" id="PTHR30472:SF24">
    <property type="entry name" value="FERRIC ENTEROBACTIN TRANSPORT SYSTEM PERMEASE PROTEIN FEPG"/>
    <property type="match status" value="1"/>
</dbReference>
<evidence type="ECO:0000256" key="1">
    <source>
        <dbReference type="ARBA" id="ARBA00004651"/>
    </source>
</evidence>
<evidence type="ECO:0000256" key="9">
    <source>
        <dbReference type="SAM" id="Phobius"/>
    </source>
</evidence>
<evidence type="ECO:0000313" key="10">
    <source>
        <dbReference type="EMBL" id="RIV40738.1"/>
    </source>
</evidence>
<reference evidence="10 11" key="1">
    <citation type="submission" date="2018-08" db="EMBL/GenBank/DDBJ databases">
        <title>Jishengella sp. nov., isolated from a root of Azadirachta indica A. Juss. var. siamensis Valenton.</title>
        <authorList>
            <person name="Kuncharoen N."/>
            <person name="Tanasupawat S."/>
            <person name="Kudo T."/>
            <person name="Ohkuma M."/>
        </authorList>
    </citation>
    <scope>NUCLEOTIDE SEQUENCE [LARGE SCALE GENOMIC DNA]</scope>
    <source>
        <strain evidence="10 11">AZ1-13</strain>
    </source>
</reference>
<feature type="transmembrane region" description="Helical" evidence="9">
    <location>
        <begin position="262"/>
        <end position="285"/>
    </location>
</feature>
<dbReference type="EMBL" id="QXEC01000002">
    <property type="protein sequence ID" value="RIV40738.1"/>
    <property type="molecule type" value="Genomic_DNA"/>
</dbReference>
<keyword evidence="11" id="KW-1185">Reference proteome</keyword>
<evidence type="ECO:0000256" key="4">
    <source>
        <dbReference type="ARBA" id="ARBA00022475"/>
    </source>
</evidence>
<dbReference type="GO" id="GO:0022857">
    <property type="term" value="F:transmembrane transporter activity"/>
    <property type="evidence" value="ECO:0007669"/>
    <property type="project" value="InterPro"/>
</dbReference>
<gene>
    <name evidence="10" type="ORF">D2L64_03760</name>
</gene>
<name>A0A418N0M3_9ACTN</name>
<comment type="similarity">
    <text evidence="2">Belongs to the binding-protein-dependent transport system permease family. FecCD subfamily.</text>
</comment>
<keyword evidence="4" id="KW-1003">Cell membrane</keyword>
<keyword evidence="5 9" id="KW-0812">Transmembrane</keyword>
<evidence type="ECO:0000256" key="2">
    <source>
        <dbReference type="ARBA" id="ARBA00007935"/>
    </source>
</evidence>
<feature type="transmembrane region" description="Helical" evidence="9">
    <location>
        <begin position="122"/>
        <end position="140"/>
    </location>
</feature>
<dbReference type="AlphaFoldDB" id="A0A418N0M3"/>
<dbReference type="GO" id="GO:0033214">
    <property type="term" value="P:siderophore-iron import into cell"/>
    <property type="evidence" value="ECO:0007669"/>
    <property type="project" value="TreeGrafter"/>
</dbReference>
<feature type="transmembrane region" description="Helical" evidence="9">
    <location>
        <begin position="37"/>
        <end position="57"/>
    </location>
</feature>
<feature type="region of interest" description="Disordered" evidence="8">
    <location>
        <begin position="1"/>
        <end position="27"/>
    </location>
</feature>
<dbReference type="PANTHER" id="PTHR30472">
    <property type="entry name" value="FERRIC ENTEROBACTIN TRANSPORT SYSTEM PERMEASE PROTEIN"/>
    <property type="match status" value="1"/>
</dbReference>
<evidence type="ECO:0000256" key="7">
    <source>
        <dbReference type="ARBA" id="ARBA00023136"/>
    </source>
</evidence>
<dbReference type="GO" id="GO:0005886">
    <property type="term" value="C:plasma membrane"/>
    <property type="evidence" value="ECO:0007669"/>
    <property type="project" value="UniProtKB-SubCell"/>
</dbReference>
<feature type="transmembrane region" description="Helical" evidence="9">
    <location>
        <begin position="146"/>
        <end position="165"/>
    </location>
</feature>
<feature type="transmembrane region" description="Helical" evidence="9">
    <location>
        <begin position="172"/>
        <end position="191"/>
    </location>
</feature>
<dbReference type="InterPro" id="IPR037294">
    <property type="entry name" value="ABC_BtuC-like"/>
</dbReference>
<feature type="transmembrane region" description="Helical" evidence="9">
    <location>
        <begin position="297"/>
        <end position="316"/>
    </location>
</feature>
<keyword evidence="6 9" id="KW-1133">Transmembrane helix</keyword>
<dbReference type="OrthoDB" id="4455417at2"/>
<feature type="transmembrane region" description="Helical" evidence="9">
    <location>
        <begin position="92"/>
        <end position="110"/>
    </location>
</feature>
<keyword evidence="3" id="KW-0813">Transport</keyword>
<accession>A0A418N0M3</accession>
<evidence type="ECO:0008006" key="12">
    <source>
        <dbReference type="Google" id="ProtNLM"/>
    </source>
</evidence>
<proteinExistence type="inferred from homology"/>
<dbReference type="SUPFAM" id="SSF81345">
    <property type="entry name" value="ABC transporter involved in vitamin B12 uptake, BtuC"/>
    <property type="match status" value="1"/>
</dbReference>
<evidence type="ECO:0000256" key="3">
    <source>
        <dbReference type="ARBA" id="ARBA00022448"/>
    </source>
</evidence>
<dbReference type="Gene3D" id="1.10.3470.10">
    <property type="entry name" value="ABC transporter involved in vitamin B12 uptake, BtuC"/>
    <property type="match status" value="1"/>
</dbReference>
<feature type="transmembrane region" description="Helical" evidence="9">
    <location>
        <begin position="219"/>
        <end position="241"/>
    </location>
</feature>
<keyword evidence="7 9" id="KW-0472">Membrane</keyword>
<dbReference type="Proteomes" id="UP000283832">
    <property type="component" value="Unassembled WGS sequence"/>
</dbReference>
<feature type="compositionally biased region" description="Pro residues" evidence="8">
    <location>
        <begin position="1"/>
        <end position="20"/>
    </location>
</feature>
<sequence length="356" mass="35579">MTTVPPLGPALGPPLRPPLDPALGPGRRTLRRHTRRAALTCLVVLLLSAGLAVGALASGRYATPLADLWPVLTGGGDPGLRFILFELRLPRIGTALAVGAALGAAGALFQSASRNPLGSPDIVGFTVGAATGALVVLLVLDGTPLTPAVGTALGGTAVAATTLLLGGTGQRLILVGIGLCALLTSVNAYLLTRAEVTDAQNAAVWLVGSLNGSGAHLPLLVGTLTVLLPLAVLAARGLRLIETGDDKALSLGVPVRRQRRTATALAVALTAVGVAGAGPVGFIALAAPHLARRITRVAAPLVTTSAVLGAALLLAADQLAQRLVPGQQLPVGAVTGVLGGGYLALVLAWTWRGGSR</sequence>
<feature type="transmembrane region" description="Helical" evidence="9">
    <location>
        <begin position="328"/>
        <end position="351"/>
    </location>
</feature>
<evidence type="ECO:0000313" key="11">
    <source>
        <dbReference type="Proteomes" id="UP000283832"/>
    </source>
</evidence>
<protein>
    <recommendedName>
        <fullName evidence="12">Iron ABC transporter permease</fullName>
    </recommendedName>
</protein>
<comment type="subcellular location">
    <subcellularLocation>
        <location evidence="1">Cell membrane</location>
        <topology evidence="1">Multi-pass membrane protein</topology>
    </subcellularLocation>
</comment>
<evidence type="ECO:0000256" key="6">
    <source>
        <dbReference type="ARBA" id="ARBA00022989"/>
    </source>
</evidence>
<evidence type="ECO:0000256" key="5">
    <source>
        <dbReference type="ARBA" id="ARBA00022692"/>
    </source>
</evidence>
<evidence type="ECO:0000256" key="8">
    <source>
        <dbReference type="SAM" id="MobiDB-lite"/>
    </source>
</evidence>
<dbReference type="InterPro" id="IPR000522">
    <property type="entry name" value="ABC_transptr_permease_BtuC"/>
</dbReference>
<organism evidence="10 11">
    <name type="scientific">Micromonospora radicis</name>
    <dbReference type="NCBI Taxonomy" id="1894971"/>
    <lineage>
        <taxon>Bacteria</taxon>
        <taxon>Bacillati</taxon>
        <taxon>Actinomycetota</taxon>
        <taxon>Actinomycetes</taxon>
        <taxon>Micromonosporales</taxon>
        <taxon>Micromonosporaceae</taxon>
        <taxon>Micromonospora</taxon>
    </lineage>
</organism>
<comment type="caution">
    <text evidence="10">The sequence shown here is derived from an EMBL/GenBank/DDBJ whole genome shotgun (WGS) entry which is preliminary data.</text>
</comment>
<dbReference type="Pfam" id="PF01032">
    <property type="entry name" value="FecCD"/>
    <property type="match status" value="1"/>
</dbReference>